<dbReference type="Proteomes" id="UP000255193">
    <property type="component" value="Unassembled WGS sequence"/>
</dbReference>
<dbReference type="Pfam" id="PF17289">
    <property type="entry name" value="Terminase_6C"/>
    <property type="match status" value="1"/>
</dbReference>
<organism evidence="4 5">
    <name type="scientific">Faucicola atlantae</name>
    <dbReference type="NCBI Taxonomy" id="34059"/>
    <lineage>
        <taxon>Bacteria</taxon>
        <taxon>Pseudomonadati</taxon>
        <taxon>Pseudomonadota</taxon>
        <taxon>Gammaproteobacteria</taxon>
        <taxon>Moraxellales</taxon>
        <taxon>Moraxellaceae</taxon>
        <taxon>Faucicola</taxon>
    </lineage>
</organism>
<evidence type="ECO:0000313" key="5">
    <source>
        <dbReference type="Proteomes" id="UP000255193"/>
    </source>
</evidence>
<gene>
    <name evidence="4" type="ORF">NCTC11091_00830</name>
</gene>
<dbReference type="InterPro" id="IPR035421">
    <property type="entry name" value="Terminase_6C"/>
</dbReference>
<evidence type="ECO:0000259" key="3">
    <source>
        <dbReference type="Pfam" id="PF17289"/>
    </source>
</evidence>
<dbReference type="Gene3D" id="3.30.420.240">
    <property type="match status" value="1"/>
</dbReference>
<dbReference type="Gene3D" id="3.40.50.300">
    <property type="entry name" value="P-loop containing nucleotide triphosphate hydrolases"/>
    <property type="match status" value="1"/>
</dbReference>
<accession>A0A378Q308</accession>
<dbReference type="InterPro" id="IPR010332">
    <property type="entry name" value="ATPase_terminase-su_N"/>
</dbReference>
<feature type="domain" description="Terminase large subunit gp17-like C-terminal" evidence="3">
    <location>
        <begin position="414"/>
        <end position="571"/>
    </location>
</feature>
<evidence type="ECO:0000259" key="2">
    <source>
        <dbReference type="Pfam" id="PF06056"/>
    </source>
</evidence>
<name>A0A378Q308_9GAMM</name>
<dbReference type="EMBL" id="UGQA01000001">
    <property type="protein sequence ID" value="STY95045.1"/>
    <property type="molecule type" value="Genomic_DNA"/>
</dbReference>
<dbReference type="Pfam" id="PF03237">
    <property type="entry name" value="Terminase_6N"/>
    <property type="match status" value="1"/>
</dbReference>
<evidence type="ECO:0000256" key="1">
    <source>
        <dbReference type="ARBA" id="ARBA00022612"/>
    </source>
</evidence>
<protein>
    <submittedName>
        <fullName evidence="4">Uncharacterized conserved protein</fullName>
    </submittedName>
</protein>
<sequence>MDTLTDKREQARLLYAQGLGVTQIARQLDENRATVASWKKRDGWVRADIFSDVNLAIKARLLALIGMDKKGNGEYKEIDELMRQLERVAKIQKYNDSGNGADLNPNLKKRYKEDRKTPAKNLFTDDEIVSLEEAFVRLLYPFQQAWVDVLNGQKENGKQKHAPARIFMMLKSRQIGATYVVAIWALINALRTKKNKIFLSASKAQAYQFLEYVKNFVFEVLGREIKGDPLELSFEDNTKVTFYYMGTNALTAQGRHGDVIMDEFFWIRKFDEFRGVASGMASQSQYQQIYLSTPSSILHQAYAYWSGKDGVGTQDIDVSHATLKKPTLCADGKWRQMVTVKDAIKGGFDKLDLEQLAKEYTPDRFDNLFMCVFLDDSSSYFPLSILEPNMIDSWQVWKDFKPLGSRPFARPVWVGYDPSFSGDNPALAVIAPPDNVNQPYRLLERKHLDHMPPMQQAQYIQQICQRYQVAFLGIDVTGAGIAVAEHVKAFYPNYTAINYSIDVKTRMALRAKELFQRRKLHFDAGLTDVAKAFIAIKQQVTSGGGRMTLVAARSKETGHSDVAWAIMNALEAAPLASTETPAATQSRVAVHR</sequence>
<dbReference type="InterPro" id="IPR027417">
    <property type="entry name" value="P-loop_NTPase"/>
</dbReference>
<dbReference type="RefSeq" id="WP_067056381.1">
    <property type="nucleotide sequence ID" value="NZ_MXAO01000048.1"/>
</dbReference>
<proteinExistence type="predicted"/>
<feature type="domain" description="Terminase ATPase subunit N-terminal" evidence="2">
    <location>
        <begin position="6"/>
        <end position="62"/>
    </location>
</feature>
<evidence type="ECO:0000313" key="4">
    <source>
        <dbReference type="EMBL" id="STY95045.1"/>
    </source>
</evidence>
<dbReference type="Pfam" id="PF06056">
    <property type="entry name" value="Terminase_5"/>
    <property type="match status" value="1"/>
</dbReference>
<keyword evidence="1" id="KW-1188">Viral release from host cell</keyword>
<dbReference type="AlphaFoldDB" id="A0A378Q308"/>
<reference evidence="4 5" key="1">
    <citation type="submission" date="2018-06" db="EMBL/GenBank/DDBJ databases">
        <authorList>
            <consortium name="Pathogen Informatics"/>
            <person name="Doyle S."/>
        </authorList>
    </citation>
    <scope>NUCLEOTIDE SEQUENCE [LARGE SCALE GENOMIC DNA]</scope>
    <source>
        <strain evidence="4 5">NCTC11091</strain>
    </source>
</reference>